<proteinExistence type="predicted"/>
<protein>
    <submittedName>
        <fullName evidence="1">Uncharacterized protein</fullName>
    </submittedName>
</protein>
<reference evidence="1 2" key="1">
    <citation type="journal article" date="2022" name="Nat. Ecol. Evol.">
        <title>A masculinizing supergene underlies an exaggerated male reproductive morph in a spider.</title>
        <authorList>
            <person name="Hendrickx F."/>
            <person name="De Corte Z."/>
            <person name="Sonet G."/>
            <person name="Van Belleghem S.M."/>
            <person name="Kostlbacher S."/>
            <person name="Vangestel C."/>
        </authorList>
    </citation>
    <scope>NUCLEOTIDE SEQUENCE [LARGE SCALE GENOMIC DNA]</scope>
    <source>
        <strain evidence="1">W744_W776</strain>
    </source>
</reference>
<comment type="caution">
    <text evidence="1">The sequence shown here is derived from an EMBL/GenBank/DDBJ whole genome shotgun (WGS) entry which is preliminary data.</text>
</comment>
<dbReference type="EMBL" id="JAFNEN010000021">
    <property type="protein sequence ID" value="KAG8200016.1"/>
    <property type="molecule type" value="Genomic_DNA"/>
</dbReference>
<sequence>MAIGDQLYLNGRLDCDNSTSMALNLFALIKRALKDLDPSRFESQFQGVVHGTHQFYVDLGFNLQDFAIGPADAFTGQFKDTSKCNTD</sequence>
<dbReference type="Proteomes" id="UP000827092">
    <property type="component" value="Unassembled WGS sequence"/>
</dbReference>
<organism evidence="1 2">
    <name type="scientific">Oedothorax gibbosus</name>
    <dbReference type="NCBI Taxonomy" id="931172"/>
    <lineage>
        <taxon>Eukaryota</taxon>
        <taxon>Metazoa</taxon>
        <taxon>Ecdysozoa</taxon>
        <taxon>Arthropoda</taxon>
        <taxon>Chelicerata</taxon>
        <taxon>Arachnida</taxon>
        <taxon>Araneae</taxon>
        <taxon>Araneomorphae</taxon>
        <taxon>Entelegynae</taxon>
        <taxon>Araneoidea</taxon>
        <taxon>Linyphiidae</taxon>
        <taxon>Erigoninae</taxon>
        <taxon>Oedothorax</taxon>
    </lineage>
</organism>
<dbReference type="AlphaFoldDB" id="A0AAV6VVA7"/>
<gene>
    <name evidence="1" type="ORF">JTE90_001247</name>
</gene>
<accession>A0AAV6VVA7</accession>
<evidence type="ECO:0000313" key="1">
    <source>
        <dbReference type="EMBL" id="KAG8200016.1"/>
    </source>
</evidence>
<evidence type="ECO:0000313" key="2">
    <source>
        <dbReference type="Proteomes" id="UP000827092"/>
    </source>
</evidence>
<name>A0AAV6VVA7_9ARAC</name>
<keyword evidence="2" id="KW-1185">Reference proteome</keyword>